<feature type="non-terminal residue" evidence="1">
    <location>
        <position position="1"/>
    </location>
</feature>
<name>X1TJ03_9ZZZZ</name>
<proteinExistence type="predicted"/>
<gene>
    <name evidence="1" type="ORF">S12H4_13169</name>
</gene>
<protein>
    <submittedName>
        <fullName evidence="1">Uncharacterized protein</fullName>
    </submittedName>
</protein>
<reference evidence="1" key="1">
    <citation type="journal article" date="2014" name="Front. Microbiol.">
        <title>High frequency of phylogenetically diverse reductive dehalogenase-homologous genes in deep subseafloor sedimentary metagenomes.</title>
        <authorList>
            <person name="Kawai M."/>
            <person name="Futagami T."/>
            <person name="Toyoda A."/>
            <person name="Takaki Y."/>
            <person name="Nishi S."/>
            <person name="Hori S."/>
            <person name="Arai W."/>
            <person name="Tsubouchi T."/>
            <person name="Morono Y."/>
            <person name="Uchiyama I."/>
            <person name="Ito T."/>
            <person name="Fujiyama A."/>
            <person name="Inagaki F."/>
            <person name="Takami H."/>
        </authorList>
    </citation>
    <scope>NUCLEOTIDE SEQUENCE</scope>
    <source>
        <strain evidence="1">Expedition CK06-06</strain>
    </source>
</reference>
<sequence>RRGRGGFIRPVILGSMNRTPTFSLTMVPFPEGSGDIQAERDYLESA</sequence>
<accession>X1TJ03</accession>
<organism evidence="1">
    <name type="scientific">marine sediment metagenome</name>
    <dbReference type="NCBI Taxonomy" id="412755"/>
    <lineage>
        <taxon>unclassified sequences</taxon>
        <taxon>metagenomes</taxon>
        <taxon>ecological metagenomes</taxon>
    </lineage>
</organism>
<comment type="caution">
    <text evidence="1">The sequence shown here is derived from an EMBL/GenBank/DDBJ whole genome shotgun (WGS) entry which is preliminary data.</text>
</comment>
<dbReference type="AlphaFoldDB" id="X1TJ03"/>
<evidence type="ECO:0000313" key="1">
    <source>
        <dbReference type="EMBL" id="GAI87540.1"/>
    </source>
</evidence>
<dbReference type="EMBL" id="BARW01006274">
    <property type="protein sequence ID" value="GAI87540.1"/>
    <property type="molecule type" value="Genomic_DNA"/>
</dbReference>